<feature type="region of interest" description="Disordered" evidence="1">
    <location>
        <begin position="1"/>
        <end position="32"/>
    </location>
</feature>
<dbReference type="AlphaFoldDB" id="A0A9X9PUR5"/>
<proteinExistence type="predicted"/>
<comment type="caution">
    <text evidence="2">The sequence shown here is derived from an EMBL/GenBank/DDBJ whole genome shotgun (WGS) entry which is preliminary data.</text>
</comment>
<sequence>MPGDARVGWEEEQAPPAGRLSHLAHVCPSSEQ</sequence>
<protein>
    <submittedName>
        <fullName evidence="2">Uncharacterized protein</fullName>
    </submittedName>
</protein>
<accession>A0A9X9PUR5</accession>
<dbReference type="EMBL" id="CYRY02002564">
    <property type="protein sequence ID" value="VCW67278.1"/>
    <property type="molecule type" value="Genomic_DNA"/>
</dbReference>
<name>A0A9X9PUR5_GULGU</name>
<evidence type="ECO:0000256" key="1">
    <source>
        <dbReference type="SAM" id="MobiDB-lite"/>
    </source>
</evidence>
<gene>
    <name evidence="2" type="ORF">BN2614_LOCUS1</name>
</gene>
<reference evidence="2 3" key="1">
    <citation type="submission" date="2018-10" db="EMBL/GenBank/DDBJ databases">
        <authorList>
            <person name="Ekblom R."/>
            <person name="Jareborg N."/>
        </authorList>
    </citation>
    <scope>NUCLEOTIDE SEQUENCE [LARGE SCALE GENOMIC DNA]</scope>
    <source>
        <tissue evidence="2">Muscle</tissue>
    </source>
</reference>
<dbReference type="Proteomes" id="UP000269945">
    <property type="component" value="Unassembled WGS sequence"/>
</dbReference>
<organism evidence="2 3">
    <name type="scientific">Gulo gulo</name>
    <name type="common">Wolverine</name>
    <name type="synonym">Gluton</name>
    <dbReference type="NCBI Taxonomy" id="48420"/>
    <lineage>
        <taxon>Eukaryota</taxon>
        <taxon>Metazoa</taxon>
        <taxon>Chordata</taxon>
        <taxon>Craniata</taxon>
        <taxon>Vertebrata</taxon>
        <taxon>Euteleostomi</taxon>
        <taxon>Mammalia</taxon>
        <taxon>Eutheria</taxon>
        <taxon>Laurasiatheria</taxon>
        <taxon>Carnivora</taxon>
        <taxon>Caniformia</taxon>
        <taxon>Musteloidea</taxon>
        <taxon>Mustelidae</taxon>
        <taxon>Guloninae</taxon>
        <taxon>Gulo</taxon>
    </lineage>
</organism>
<evidence type="ECO:0000313" key="2">
    <source>
        <dbReference type="EMBL" id="VCW67278.1"/>
    </source>
</evidence>
<keyword evidence="3" id="KW-1185">Reference proteome</keyword>
<evidence type="ECO:0000313" key="3">
    <source>
        <dbReference type="Proteomes" id="UP000269945"/>
    </source>
</evidence>